<dbReference type="EMBL" id="MN507515">
    <property type="protein sequence ID" value="QJX19856.1"/>
    <property type="molecule type" value="Genomic_DNA"/>
</dbReference>
<name>A0A7S5W3H7_9ASCO</name>
<proteinExistence type="predicted"/>
<feature type="region of interest" description="Disordered" evidence="1">
    <location>
        <begin position="964"/>
        <end position="989"/>
    </location>
</feature>
<dbReference type="Pfam" id="PF02349">
    <property type="entry name" value="MSG"/>
    <property type="match status" value="5"/>
</dbReference>
<evidence type="ECO:0000256" key="1">
    <source>
        <dbReference type="SAM" id="MobiDB-lite"/>
    </source>
</evidence>
<accession>A0A7S5W3H7</accession>
<dbReference type="AlphaFoldDB" id="A0A7S5W3H7"/>
<dbReference type="VEuPathDB" id="FungiDB:PCANB_001674"/>
<protein>
    <submittedName>
        <fullName evidence="2">Large surface protein PCAN_A1.28.2</fullName>
    </submittedName>
</protein>
<reference evidence="2" key="1">
    <citation type="submission" date="2019-09" db="EMBL/GenBank/DDBJ databases">
        <title>Diversity and complexity of the large surface protein family in the compacted genomes of various Pneumocystis species.</title>
        <authorList>
            <person name="Cisse O.H."/>
            <person name="Ma L."/>
        </authorList>
    </citation>
    <scope>NUCLEOTIDE SEQUENCE</scope>
</reference>
<organism evidence="2">
    <name type="scientific">Pneumocystis canis</name>
    <dbReference type="NCBI Taxonomy" id="2698477"/>
    <lineage>
        <taxon>Eukaryota</taxon>
        <taxon>Fungi</taxon>
        <taxon>Dikarya</taxon>
        <taxon>Ascomycota</taxon>
        <taxon>Taphrinomycotina</taxon>
        <taxon>Pneumocystomycetes</taxon>
        <taxon>Pneumocystaceae</taxon>
        <taxon>Pneumocystis</taxon>
    </lineage>
</organism>
<evidence type="ECO:0000313" key="2">
    <source>
        <dbReference type="EMBL" id="QJX19856.1"/>
    </source>
</evidence>
<sequence length="1011" mass="116206">MLKKRDQGEKGEVIGEEHFLALILKGNTEKNNCKTELRKYCESLNKAGLKSQDVHENLKNVCENGNAKDEKCTDLERKIKEKCKEFKKKLETALNKKPIKNEKCEEYEPECHFLEGACINELIGKCSELRNECYEIKRDKVADEILVRALKGGLKEKNDQCEEKLKKHCQILSRMSKELMRLCLNPKGTCQSLITEAGKKCTSLKKKVEEAVEKVENDSCLPLLEECHFYGPNCEETKCEELRTQCEEKQDILYTPPEEPWFPIQPRVSIIEKVGLDELYKAIAQEGILINKLLHPSMEDLIFFLSQKSDSRDFDKSECENAHKAEQCNYLKTLSGNSDYKCSKMKDKCTELEKKFKKERDSLKGRIQEINLFGENKSPGNPKTIPWHKLESDLNGRKCAQLQSRCFFLDRYYTNLTIACENVKSMCYKRGLHLAAYEVLEDQMRREPQDSRLQSYQCEKKLIKVCDQVKNQSYHLLALCAHPEETCEILFDDIRDKTGQLKNILDSSRDFPEEHDCSELEPECNKLKEEDTFLLGPCHTLKKNCHHLRESQQLRDLLLGEKKNLSDITHCGDKINDKCHYYSRKLYKQFELSCALKNDTCEIIDFYVNKYCYNLRENINELKIVNTLNETNGNMDQLRQLCPTWVPYCDVLLPSCQNELTKNRENQTLCPEIQKLCKPYQTRQTLEDAVFYEFRGNLNGTNTCNTTLEKHCVTWNQTKNDTFTSLCKSNSTYDPNKNNDTVRKELCERLVYRVKKLCKKLPDKLKEEQKELAKRIGVYNELKKEAEEKANKTKVILTFSIKKNTTNETNSTPSHALVKRSEHHPTITEKEAQTFDLVAMVITEYVELKEKCEKLLLDCGFKECQGSQDPCKGIKESCDNLKPLEMRPPEVTTSTTTITQNVTLDSQGKPICTAGAPSISMNCTSIHTTETWVTHTSTHTSTMTKTSTVTSKVTIVSTKKCQPTQCTTDRTHPTHSSGEEAGEVKPSGGIRVNGWGTSGIILMIVLSMIYF</sequence>
<dbReference type="InterPro" id="IPR003330">
    <property type="entry name" value="MSG"/>
</dbReference>